<proteinExistence type="predicted"/>
<evidence type="ECO:0000256" key="2">
    <source>
        <dbReference type="ARBA" id="ARBA00022771"/>
    </source>
</evidence>
<protein>
    <recommendedName>
        <fullName evidence="5">RING-type domain-containing protein</fullName>
    </recommendedName>
</protein>
<dbReference type="GO" id="GO:0008270">
    <property type="term" value="F:zinc ion binding"/>
    <property type="evidence" value="ECO:0007669"/>
    <property type="project" value="UniProtKB-KW"/>
</dbReference>
<keyword evidence="2 4" id="KW-0863">Zinc-finger</keyword>
<accession>A0A4T0X468</accession>
<comment type="caution">
    <text evidence="6">The sequence shown here is derived from an EMBL/GenBank/DDBJ whole genome shotgun (WGS) entry which is preliminary data.</text>
</comment>
<dbReference type="PANTHER" id="PTHR22763">
    <property type="entry name" value="RING ZINC FINGER PROTEIN"/>
    <property type="match status" value="1"/>
</dbReference>
<dbReference type="Proteomes" id="UP000307173">
    <property type="component" value="Unassembled WGS sequence"/>
</dbReference>
<dbReference type="AlphaFoldDB" id="A0A4T0X468"/>
<dbReference type="SUPFAM" id="SSF57850">
    <property type="entry name" value="RING/U-box"/>
    <property type="match status" value="1"/>
</dbReference>
<dbReference type="GO" id="GO:0012505">
    <property type="term" value="C:endomembrane system"/>
    <property type="evidence" value="ECO:0007669"/>
    <property type="project" value="TreeGrafter"/>
</dbReference>
<evidence type="ECO:0000256" key="1">
    <source>
        <dbReference type="ARBA" id="ARBA00022723"/>
    </source>
</evidence>
<dbReference type="PROSITE" id="PS50089">
    <property type="entry name" value="ZF_RING_2"/>
    <property type="match status" value="1"/>
</dbReference>
<gene>
    <name evidence="6" type="ORF">CANINC_001351</name>
</gene>
<sequence length="305" mass="33032">MSGFNVRNVLLDLSASLTGRQPQSTTNNNENIGDTVTNAMLPGMAGAPAPVMRVVNGITSAFSAFNNVMETAAAFNGTEGTHSGRNTRVAAIKALKPLTHEEVRNINKDDPLICSICYDNLAEYKGDIEGEKIDSSHKPSNDVTAPVISPFPGYDPSDPSIMFPAIETATYVSNYILGTEPELQKQDEPSEPALDHYATQIPECGHIFGYSCIVEWFQNNTTCPLCRREVIKDDDNITPIDDDILANPASNSPMFFYDQAITESYVPIDWTCPPSSGMQILDPPLTMPVPGIGSSTGPRTGRDPE</sequence>
<evidence type="ECO:0000313" key="6">
    <source>
        <dbReference type="EMBL" id="TID30065.1"/>
    </source>
</evidence>
<name>A0A4T0X468_9ASCO</name>
<dbReference type="Gene3D" id="3.30.40.10">
    <property type="entry name" value="Zinc/RING finger domain, C3HC4 (zinc finger)"/>
    <property type="match status" value="1"/>
</dbReference>
<dbReference type="GO" id="GO:0061630">
    <property type="term" value="F:ubiquitin protein ligase activity"/>
    <property type="evidence" value="ECO:0007669"/>
    <property type="project" value="TreeGrafter"/>
</dbReference>
<dbReference type="GO" id="GO:0043161">
    <property type="term" value="P:proteasome-mediated ubiquitin-dependent protein catabolic process"/>
    <property type="evidence" value="ECO:0007669"/>
    <property type="project" value="TreeGrafter"/>
</dbReference>
<evidence type="ECO:0000313" key="7">
    <source>
        <dbReference type="Proteomes" id="UP000307173"/>
    </source>
</evidence>
<evidence type="ECO:0000259" key="5">
    <source>
        <dbReference type="PROSITE" id="PS50089"/>
    </source>
</evidence>
<keyword evidence="3" id="KW-0862">Zinc</keyword>
<organism evidence="6 7">
    <name type="scientific">Pichia inconspicua</name>
    <dbReference type="NCBI Taxonomy" id="52247"/>
    <lineage>
        <taxon>Eukaryota</taxon>
        <taxon>Fungi</taxon>
        <taxon>Dikarya</taxon>
        <taxon>Ascomycota</taxon>
        <taxon>Saccharomycotina</taxon>
        <taxon>Pichiomycetes</taxon>
        <taxon>Pichiales</taxon>
        <taxon>Pichiaceae</taxon>
        <taxon>Pichia</taxon>
    </lineage>
</organism>
<feature type="domain" description="RING-type" evidence="5">
    <location>
        <begin position="203"/>
        <end position="227"/>
    </location>
</feature>
<keyword evidence="1" id="KW-0479">Metal-binding</keyword>
<dbReference type="Pfam" id="PF13639">
    <property type="entry name" value="zf-RING_2"/>
    <property type="match status" value="1"/>
</dbReference>
<dbReference type="InterPro" id="IPR050731">
    <property type="entry name" value="HRD1_E3_ubiq-ligases"/>
</dbReference>
<dbReference type="InterPro" id="IPR013083">
    <property type="entry name" value="Znf_RING/FYVE/PHD"/>
</dbReference>
<dbReference type="InterPro" id="IPR001841">
    <property type="entry name" value="Znf_RING"/>
</dbReference>
<evidence type="ECO:0000256" key="4">
    <source>
        <dbReference type="PROSITE-ProRule" id="PRU00175"/>
    </source>
</evidence>
<dbReference type="EMBL" id="SELW01000208">
    <property type="protein sequence ID" value="TID30065.1"/>
    <property type="molecule type" value="Genomic_DNA"/>
</dbReference>
<reference evidence="6 7" key="1">
    <citation type="journal article" date="2019" name="Front. Genet.">
        <title>Whole-Genome Sequencing of the Opportunistic Yeast Pathogen Candida inconspicua Uncovers Its Hybrid Origin.</title>
        <authorList>
            <person name="Mixao V."/>
            <person name="Hansen A.P."/>
            <person name="Saus E."/>
            <person name="Boekhout T."/>
            <person name="Lass-Florl C."/>
            <person name="Gabaldon T."/>
        </authorList>
    </citation>
    <scope>NUCLEOTIDE SEQUENCE [LARGE SCALE GENOMIC DNA]</scope>
    <source>
        <strain evidence="6 7">CBS 180</strain>
    </source>
</reference>
<dbReference type="STRING" id="52247.A0A4T0X468"/>
<evidence type="ECO:0000256" key="3">
    <source>
        <dbReference type="ARBA" id="ARBA00022833"/>
    </source>
</evidence>
<dbReference type="OrthoDB" id="8062037at2759"/>
<keyword evidence="7" id="KW-1185">Reference proteome</keyword>